<dbReference type="EMBL" id="CAJGYO010000012">
    <property type="protein sequence ID" value="CAD6263954.1"/>
    <property type="molecule type" value="Genomic_DNA"/>
</dbReference>
<protein>
    <submittedName>
        <fullName evidence="2">Uncharacterized protein</fullName>
    </submittedName>
</protein>
<organism evidence="2 3">
    <name type="scientific">Miscanthus lutarioriparius</name>
    <dbReference type="NCBI Taxonomy" id="422564"/>
    <lineage>
        <taxon>Eukaryota</taxon>
        <taxon>Viridiplantae</taxon>
        <taxon>Streptophyta</taxon>
        <taxon>Embryophyta</taxon>
        <taxon>Tracheophyta</taxon>
        <taxon>Spermatophyta</taxon>
        <taxon>Magnoliopsida</taxon>
        <taxon>Liliopsida</taxon>
        <taxon>Poales</taxon>
        <taxon>Poaceae</taxon>
        <taxon>PACMAD clade</taxon>
        <taxon>Panicoideae</taxon>
        <taxon>Andropogonodae</taxon>
        <taxon>Andropogoneae</taxon>
        <taxon>Saccharinae</taxon>
        <taxon>Miscanthus</taxon>
    </lineage>
</organism>
<feature type="region of interest" description="Disordered" evidence="1">
    <location>
        <begin position="34"/>
        <end position="61"/>
    </location>
</feature>
<reference evidence="2" key="1">
    <citation type="submission" date="2020-10" db="EMBL/GenBank/DDBJ databases">
        <authorList>
            <person name="Han B."/>
            <person name="Lu T."/>
            <person name="Zhao Q."/>
            <person name="Huang X."/>
            <person name="Zhao Y."/>
        </authorList>
    </citation>
    <scope>NUCLEOTIDE SEQUENCE</scope>
</reference>
<dbReference type="Proteomes" id="UP000604825">
    <property type="component" value="Unassembled WGS sequence"/>
</dbReference>
<evidence type="ECO:0000313" key="3">
    <source>
        <dbReference type="Proteomes" id="UP000604825"/>
    </source>
</evidence>
<accession>A0A811QZ06</accession>
<keyword evidence="3" id="KW-1185">Reference proteome</keyword>
<feature type="region of interest" description="Disordered" evidence="1">
    <location>
        <begin position="105"/>
        <end position="124"/>
    </location>
</feature>
<gene>
    <name evidence="2" type="ORF">NCGR_LOCUS47259</name>
</gene>
<evidence type="ECO:0000313" key="2">
    <source>
        <dbReference type="EMBL" id="CAD6263954.1"/>
    </source>
</evidence>
<evidence type="ECO:0000256" key="1">
    <source>
        <dbReference type="SAM" id="MobiDB-lite"/>
    </source>
</evidence>
<proteinExistence type="predicted"/>
<sequence length="124" mass="13309">MELAPPLNGARAVAAFVGIGLAPGWSSRRKAATGMGWGSSGWKWRSSRGGGTSAALNPPRRSHDARWRSIVPYAAKWFAYATTARRCARCRPATAPRIRVFSTAREKESGHRVAGRGAPCSDLT</sequence>
<comment type="caution">
    <text evidence="2">The sequence shown here is derived from an EMBL/GenBank/DDBJ whole genome shotgun (WGS) entry which is preliminary data.</text>
</comment>
<dbReference type="AlphaFoldDB" id="A0A811QZ06"/>
<name>A0A811QZ06_9POAL</name>